<organism evidence="2 3">
    <name type="scientific">Pyxicephalus adspersus</name>
    <name type="common">African bullfrog</name>
    <dbReference type="NCBI Taxonomy" id="30357"/>
    <lineage>
        <taxon>Eukaryota</taxon>
        <taxon>Metazoa</taxon>
        <taxon>Chordata</taxon>
        <taxon>Craniata</taxon>
        <taxon>Vertebrata</taxon>
        <taxon>Euteleostomi</taxon>
        <taxon>Amphibia</taxon>
        <taxon>Batrachia</taxon>
        <taxon>Anura</taxon>
        <taxon>Neobatrachia</taxon>
        <taxon>Ranoidea</taxon>
        <taxon>Pyxicephalidae</taxon>
        <taxon>Pyxicephalinae</taxon>
        <taxon>Pyxicephalus</taxon>
    </lineage>
</organism>
<feature type="chain" id="PRO_5043326768" description="Secreted protein" evidence="1">
    <location>
        <begin position="20"/>
        <end position="97"/>
    </location>
</feature>
<gene>
    <name evidence="2" type="ORF">GDO54_014323</name>
</gene>
<keyword evidence="1" id="KW-0732">Signal</keyword>
<protein>
    <recommendedName>
        <fullName evidence="4">Secreted protein</fullName>
    </recommendedName>
</protein>
<evidence type="ECO:0000256" key="1">
    <source>
        <dbReference type="SAM" id="SignalP"/>
    </source>
</evidence>
<proteinExistence type="predicted"/>
<evidence type="ECO:0008006" key="4">
    <source>
        <dbReference type="Google" id="ProtNLM"/>
    </source>
</evidence>
<name>A0AAV3AMP5_PYXAD</name>
<evidence type="ECO:0000313" key="3">
    <source>
        <dbReference type="Proteomes" id="UP001181693"/>
    </source>
</evidence>
<accession>A0AAV3AMP5</accession>
<dbReference type="Proteomes" id="UP001181693">
    <property type="component" value="Unassembled WGS sequence"/>
</dbReference>
<dbReference type="AlphaFoldDB" id="A0AAV3AMP5"/>
<reference evidence="2" key="1">
    <citation type="thesis" date="2020" institute="ProQuest LLC" country="789 East Eisenhower Parkway, Ann Arbor, MI, USA">
        <title>Comparative Genomics and Chromosome Evolution.</title>
        <authorList>
            <person name="Mudd A.B."/>
        </authorList>
    </citation>
    <scope>NUCLEOTIDE SEQUENCE</scope>
    <source>
        <strain evidence="2">1538</strain>
        <tissue evidence="2">Blood</tissue>
    </source>
</reference>
<feature type="signal peptide" evidence="1">
    <location>
        <begin position="1"/>
        <end position="19"/>
    </location>
</feature>
<sequence length="97" mass="11163">MPSYQLLLCFAAYCSRIVAIPVSNRKKVQVHETFIKIVHLVFFQRHVAFILSPQAGFCYRLPTNHLISGYIITCQTLECFLCLLCCTVPCREFTELC</sequence>
<evidence type="ECO:0000313" key="2">
    <source>
        <dbReference type="EMBL" id="DBA23408.1"/>
    </source>
</evidence>
<comment type="caution">
    <text evidence="2">The sequence shown here is derived from an EMBL/GenBank/DDBJ whole genome shotgun (WGS) entry which is preliminary data.</text>
</comment>
<keyword evidence="3" id="KW-1185">Reference proteome</keyword>
<dbReference type="EMBL" id="DYDO01000006">
    <property type="protein sequence ID" value="DBA23408.1"/>
    <property type="molecule type" value="Genomic_DNA"/>
</dbReference>